<dbReference type="Proteomes" id="UP001337655">
    <property type="component" value="Unassembled WGS sequence"/>
</dbReference>
<comment type="caution">
    <text evidence="2">The sequence shown here is derived from an EMBL/GenBank/DDBJ whole genome shotgun (WGS) entry which is preliminary data.</text>
</comment>
<feature type="compositionally biased region" description="Low complexity" evidence="1">
    <location>
        <begin position="73"/>
        <end position="89"/>
    </location>
</feature>
<organism evidence="2 3">
    <name type="scientific">Saxophila tyrrhenica</name>
    <dbReference type="NCBI Taxonomy" id="1690608"/>
    <lineage>
        <taxon>Eukaryota</taxon>
        <taxon>Fungi</taxon>
        <taxon>Dikarya</taxon>
        <taxon>Ascomycota</taxon>
        <taxon>Pezizomycotina</taxon>
        <taxon>Dothideomycetes</taxon>
        <taxon>Dothideomycetidae</taxon>
        <taxon>Mycosphaerellales</taxon>
        <taxon>Extremaceae</taxon>
        <taxon>Saxophila</taxon>
    </lineage>
</organism>
<feature type="region of interest" description="Disordered" evidence="1">
    <location>
        <begin position="541"/>
        <end position="560"/>
    </location>
</feature>
<dbReference type="GeneID" id="89925177"/>
<gene>
    <name evidence="2" type="ORF">LTR77_003831</name>
</gene>
<reference evidence="2 3" key="1">
    <citation type="submission" date="2023-08" db="EMBL/GenBank/DDBJ databases">
        <title>Black Yeasts Isolated from many extreme environments.</title>
        <authorList>
            <person name="Coleine C."/>
            <person name="Stajich J.E."/>
            <person name="Selbmann L."/>
        </authorList>
    </citation>
    <scope>NUCLEOTIDE SEQUENCE [LARGE SCALE GENOMIC DNA]</scope>
    <source>
        <strain evidence="2 3">CCFEE 5935</strain>
    </source>
</reference>
<feature type="compositionally biased region" description="Low complexity" evidence="1">
    <location>
        <begin position="425"/>
        <end position="435"/>
    </location>
</feature>
<proteinExistence type="predicted"/>
<feature type="compositionally biased region" description="Polar residues" evidence="1">
    <location>
        <begin position="299"/>
        <end position="311"/>
    </location>
</feature>
<feature type="compositionally biased region" description="Pro residues" evidence="1">
    <location>
        <begin position="42"/>
        <end position="55"/>
    </location>
</feature>
<dbReference type="RefSeq" id="XP_064661037.1">
    <property type="nucleotide sequence ID" value="XM_064801086.1"/>
</dbReference>
<feature type="region of interest" description="Disordered" evidence="1">
    <location>
        <begin position="652"/>
        <end position="672"/>
    </location>
</feature>
<keyword evidence="3" id="KW-1185">Reference proteome</keyword>
<feature type="compositionally biased region" description="Polar residues" evidence="1">
    <location>
        <begin position="63"/>
        <end position="72"/>
    </location>
</feature>
<sequence>MLSPQPNGTLRRPPASRDDSSSPSLTGMENVVPSFQEFLKRTPPPNPAKPLPPTPLIARRTSHTSPARSKNPSSYASRRSSSVYSRTVSQWGGNGDDDFSWTSADFADEPMPPLPVLQPVAYSASTPHLGEKSPVQELLQPRIYSPLIFTPSPTESRDTIASSPARQESPSFSSARQSSRKAPKKPVQTISLAQAKANVQAPGAVHLLPEELRAQTGKRSRSHEPLRKDSMDMLMPERPPQVPQAPTLLDQNGRHLSIALPRQTPSVRIESVVPEAGSTVRSPYLQAFKVGTGPERTMQPPTSGPQRTSDNNAHEERGRPRYRGQRAVERSAYGTKWKIPQSPSPTRGSEREAAKQYRFPDSPARDTSQHHDTDSDDSIKMKMKLVPRPLFQTKPPAKLPGAINASPSGSSISPRRAGSTRDASRNGSRRSSGSSYPFRLSASRGSSHQRRSTSGSIPISPPSVISTAPTRPSPQQNISRPRCRRGSDDARASAFYPFVASRKGKGQSKSPKPKFVRAETDTLPLPSRPTDFVVDRLATAGLTSRHPPPHPIRTSSLDDGFWQRRGSGSTAKIKQPLFQRLAEGAARYADLLASPLEVPEPRNYEHLTSATVAPGSPHLVSTQVHLPPAQNHLGWSPRTKTAFDEARTSVHSSRRLFGQPQTPSIPEYTHISTPARPLDETRIGLREPESPRGRKNSVFGGLLDSWKDVRAEKRREELKKVIKVVPNERSEAPGLKRRSTTGWM</sequence>
<protein>
    <submittedName>
        <fullName evidence="2">Uncharacterized protein</fullName>
    </submittedName>
</protein>
<name>A0AAV9PES7_9PEZI</name>
<feature type="region of interest" description="Disordered" evidence="1">
    <location>
        <begin position="1"/>
        <end position="119"/>
    </location>
</feature>
<feature type="compositionally biased region" description="Polar residues" evidence="1">
    <location>
        <begin position="151"/>
        <end position="168"/>
    </location>
</feature>
<accession>A0AAV9PES7</accession>
<evidence type="ECO:0000313" key="3">
    <source>
        <dbReference type="Proteomes" id="UP001337655"/>
    </source>
</evidence>
<feature type="compositionally biased region" description="Basic and acidic residues" evidence="1">
    <location>
        <begin position="222"/>
        <end position="231"/>
    </location>
</feature>
<dbReference type="AlphaFoldDB" id="A0AAV9PES7"/>
<feature type="compositionally biased region" description="Low complexity" evidence="1">
    <location>
        <begin position="452"/>
        <end position="470"/>
    </location>
</feature>
<feature type="region of interest" description="Disordered" evidence="1">
    <location>
        <begin position="284"/>
        <end position="491"/>
    </location>
</feature>
<feature type="compositionally biased region" description="Basic and acidic residues" evidence="1">
    <location>
        <begin position="363"/>
        <end position="380"/>
    </location>
</feature>
<evidence type="ECO:0000256" key="1">
    <source>
        <dbReference type="SAM" id="MobiDB-lite"/>
    </source>
</evidence>
<dbReference type="EMBL" id="JAVRRT010000005">
    <property type="protein sequence ID" value="KAK5172193.1"/>
    <property type="molecule type" value="Genomic_DNA"/>
</dbReference>
<feature type="region of interest" description="Disordered" evidence="1">
    <location>
        <begin position="146"/>
        <end position="248"/>
    </location>
</feature>
<evidence type="ECO:0000313" key="2">
    <source>
        <dbReference type="EMBL" id="KAK5172193.1"/>
    </source>
</evidence>